<keyword evidence="3" id="KW-0813">Transport</keyword>
<dbReference type="PROSITE" id="PS51318">
    <property type="entry name" value="TAT"/>
    <property type="match status" value="1"/>
</dbReference>
<protein>
    <submittedName>
        <fullName evidence="6">Extracellular solute-binding protein</fullName>
    </submittedName>
</protein>
<dbReference type="Proteomes" id="UP000291866">
    <property type="component" value="Unassembled WGS sequence"/>
</dbReference>
<comment type="similarity">
    <text evidence="2">Belongs to the bacterial solute-binding protein 1 family.</text>
</comment>
<dbReference type="GO" id="GO:0030975">
    <property type="term" value="F:thiamine binding"/>
    <property type="evidence" value="ECO:0007669"/>
    <property type="project" value="TreeGrafter"/>
</dbReference>
<keyword evidence="5" id="KW-0574">Periplasm</keyword>
<dbReference type="Gene3D" id="3.40.190.10">
    <property type="entry name" value="Periplasmic binding protein-like II"/>
    <property type="match status" value="2"/>
</dbReference>
<evidence type="ECO:0000256" key="3">
    <source>
        <dbReference type="ARBA" id="ARBA00022448"/>
    </source>
</evidence>
<dbReference type="EMBL" id="SJLU01000022">
    <property type="protein sequence ID" value="TBX86643.1"/>
    <property type="molecule type" value="Genomic_DNA"/>
</dbReference>
<dbReference type="GO" id="GO:0015888">
    <property type="term" value="P:thiamine transport"/>
    <property type="evidence" value="ECO:0007669"/>
    <property type="project" value="TreeGrafter"/>
</dbReference>
<evidence type="ECO:0000256" key="1">
    <source>
        <dbReference type="ARBA" id="ARBA00004418"/>
    </source>
</evidence>
<dbReference type="RefSeq" id="WP_018480147.1">
    <property type="nucleotide sequence ID" value="NZ_SJLU01000022.1"/>
</dbReference>
<evidence type="ECO:0000313" key="7">
    <source>
        <dbReference type="Proteomes" id="UP000291866"/>
    </source>
</evidence>
<evidence type="ECO:0000313" key="6">
    <source>
        <dbReference type="EMBL" id="TBX86643.1"/>
    </source>
</evidence>
<dbReference type="PANTHER" id="PTHR30006:SF3">
    <property type="entry name" value="THIAMINE-BINDING PERIPLASMIC PROTEIN"/>
    <property type="match status" value="1"/>
</dbReference>
<evidence type="ECO:0000256" key="2">
    <source>
        <dbReference type="ARBA" id="ARBA00008520"/>
    </source>
</evidence>
<evidence type="ECO:0000256" key="5">
    <source>
        <dbReference type="ARBA" id="ARBA00022764"/>
    </source>
</evidence>
<dbReference type="InterPro" id="IPR006311">
    <property type="entry name" value="TAT_signal"/>
</dbReference>
<organism evidence="6 7">
    <name type="scientific">Rhizobium leguminosarum bv. viciae</name>
    <dbReference type="NCBI Taxonomy" id="387"/>
    <lineage>
        <taxon>Bacteria</taxon>
        <taxon>Pseudomonadati</taxon>
        <taxon>Pseudomonadota</taxon>
        <taxon>Alphaproteobacteria</taxon>
        <taxon>Hyphomicrobiales</taxon>
        <taxon>Rhizobiaceae</taxon>
        <taxon>Rhizobium/Agrobacterium group</taxon>
        <taxon>Rhizobium</taxon>
    </lineage>
</organism>
<name>A0A8G2ITN0_RHILV</name>
<dbReference type="PANTHER" id="PTHR30006">
    <property type="entry name" value="THIAMINE-BINDING PERIPLASMIC PROTEIN-RELATED"/>
    <property type="match status" value="1"/>
</dbReference>
<comment type="caution">
    <text evidence="6">The sequence shown here is derived from an EMBL/GenBank/DDBJ whole genome shotgun (WGS) entry which is preliminary data.</text>
</comment>
<keyword evidence="4" id="KW-0732">Signal</keyword>
<dbReference type="Pfam" id="PF13416">
    <property type="entry name" value="SBP_bac_8"/>
    <property type="match status" value="1"/>
</dbReference>
<comment type="subcellular location">
    <subcellularLocation>
        <location evidence="1">Periplasm</location>
    </subcellularLocation>
</comment>
<dbReference type="GO" id="GO:0030976">
    <property type="term" value="F:thiamine pyrophosphate binding"/>
    <property type="evidence" value="ECO:0007669"/>
    <property type="project" value="TreeGrafter"/>
</dbReference>
<dbReference type="GO" id="GO:0030288">
    <property type="term" value="C:outer membrane-bounded periplasmic space"/>
    <property type="evidence" value="ECO:0007669"/>
    <property type="project" value="TreeGrafter"/>
</dbReference>
<dbReference type="AlphaFoldDB" id="A0A8G2ITN0"/>
<dbReference type="InterPro" id="IPR006059">
    <property type="entry name" value="SBP"/>
</dbReference>
<sequence>MLKTELSRRSVLAILGSAGVVAATNEIAFAQDKGELTVAIPGGVVKDMETEIYAKALIAEKGYKVTVVNQPDAALEQLRAQVDSGRLLWDVTEINSITFPAMQLELLEPIDYSIVDPKNILPDYAKKPNAVLVLAWATALTQRTDKLPQGKEMKSWADFWDVTTFPGPRAMRKTSNHTLEFALIADGVSKNDVYNVLATSEGVDRAFAKMDQIKPHINVWWENGAQAVQAMSDGEAFFSPMFNGRLQKLTDSGIPTKIVWEGGAFHSTYHGILKGSKHVKEAHDWLHMRATNADLAAKYVQTVPYPAAIAGAYDKLPASLQELLPTTPPHPDITFISNEAFWYSEQGTAIRERFLEWLLV</sequence>
<gene>
    <name evidence="6" type="ORF">E0H31_31150</name>
</gene>
<dbReference type="SUPFAM" id="SSF53850">
    <property type="entry name" value="Periplasmic binding protein-like II"/>
    <property type="match status" value="1"/>
</dbReference>
<evidence type="ECO:0000256" key="4">
    <source>
        <dbReference type="ARBA" id="ARBA00022729"/>
    </source>
</evidence>
<accession>A0A8G2ITN0</accession>
<reference evidence="6 7" key="1">
    <citation type="submission" date="2019-02" db="EMBL/GenBank/DDBJ databases">
        <title>The competitiveness to form nodules shapes the capacities of Rhizobium leguminosarum sv viciae communities to promote symbiosis with specific hosts.</title>
        <authorList>
            <person name="Boivin S."/>
            <person name="Lepetit M."/>
        </authorList>
    </citation>
    <scope>NUCLEOTIDE SEQUENCE [LARGE SCALE GENOMIC DNA]</scope>
    <source>
        <strain evidence="6 7">SPF4F3</strain>
    </source>
</reference>
<proteinExistence type="inferred from homology"/>